<dbReference type="FunFam" id="1.10.10.1410:FF:000002">
    <property type="entry name" value="60S acidic ribosomal protein P2"/>
    <property type="match status" value="1"/>
</dbReference>
<keyword evidence="2 4" id="KW-0689">Ribosomal protein</keyword>
<dbReference type="HAMAP" id="MF_01478">
    <property type="entry name" value="Ribosomal_L12_arch"/>
    <property type="match status" value="1"/>
</dbReference>
<dbReference type="NCBIfam" id="TIGR03685">
    <property type="entry name" value="ribo_P1_arch"/>
    <property type="match status" value="1"/>
</dbReference>
<dbReference type="GO" id="GO:0005840">
    <property type="term" value="C:ribosome"/>
    <property type="evidence" value="ECO:0007669"/>
    <property type="project" value="UniProtKB-KW"/>
</dbReference>
<sequence length="101" mass="10904">MEYIYAALMLHELKRKVEASDLEQVLRAAGAEPDQARIKQLVSAISNVNLDELISQAAVMPVAPAAAPAESKVEEKKEEKKKEEGKEEEEAALAGLGALFG</sequence>
<comment type="caution">
    <text evidence="6">The sequence shown here is derived from an EMBL/GenBank/DDBJ whole genome shotgun (WGS) entry which is preliminary data.</text>
</comment>
<protein>
    <recommendedName>
        <fullName evidence="4">Large ribosomal subunit protein P1</fullName>
    </recommendedName>
</protein>
<name>A0A3R9RJF9_9CREN</name>
<gene>
    <name evidence="4" type="primary">rpl12</name>
    <name evidence="6" type="ORF">D9Q81_01500</name>
</gene>
<dbReference type="EMBL" id="RCOR01000014">
    <property type="protein sequence ID" value="RSN70120.1"/>
    <property type="molecule type" value="Genomic_DNA"/>
</dbReference>
<dbReference type="Gene3D" id="1.10.10.1410">
    <property type="match status" value="1"/>
</dbReference>
<dbReference type="AlphaFoldDB" id="A0A3R9RJF9"/>
<proteinExistence type="inferred from homology"/>
<dbReference type="InterPro" id="IPR038716">
    <property type="entry name" value="P1/P2_N_sf"/>
</dbReference>
<dbReference type="Pfam" id="PF00428">
    <property type="entry name" value="Ribosomal_60s"/>
    <property type="match status" value="1"/>
</dbReference>
<dbReference type="RefSeq" id="WP_125740899.1">
    <property type="nucleotide sequence ID" value="NZ_RCOR01000014.1"/>
</dbReference>
<dbReference type="GO" id="GO:0003735">
    <property type="term" value="F:structural constituent of ribosome"/>
    <property type="evidence" value="ECO:0007669"/>
    <property type="project" value="InterPro"/>
</dbReference>
<evidence type="ECO:0000256" key="3">
    <source>
        <dbReference type="ARBA" id="ARBA00023274"/>
    </source>
</evidence>
<dbReference type="CDD" id="cd05832">
    <property type="entry name" value="Ribosomal_L12p"/>
    <property type="match status" value="1"/>
</dbReference>
<dbReference type="InterPro" id="IPR022295">
    <property type="entry name" value="Ribosomal_P1_arc"/>
</dbReference>
<dbReference type="GO" id="GO:1990904">
    <property type="term" value="C:ribonucleoprotein complex"/>
    <property type="evidence" value="ECO:0007669"/>
    <property type="project" value="UniProtKB-KW"/>
</dbReference>
<evidence type="ECO:0000313" key="7">
    <source>
        <dbReference type="Proteomes" id="UP000278149"/>
    </source>
</evidence>
<evidence type="ECO:0000256" key="2">
    <source>
        <dbReference type="ARBA" id="ARBA00022980"/>
    </source>
</evidence>
<dbReference type="InterPro" id="IPR027534">
    <property type="entry name" value="Ribosomal_P1/P2"/>
</dbReference>
<evidence type="ECO:0000256" key="1">
    <source>
        <dbReference type="ARBA" id="ARBA00005436"/>
    </source>
</evidence>
<comment type="similarity">
    <text evidence="1 4">Belongs to the eukaryotic ribosomal protein P1/P2 family.</text>
</comment>
<accession>A0A3R9RJF9</accession>
<evidence type="ECO:0000256" key="5">
    <source>
        <dbReference type="SAM" id="MobiDB-lite"/>
    </source>
</evidence>
<keyword evidence="3 4" id="KW-0687">Ribonucleoprotein</keyword>
<feature type="region of interest" description="Disordered" evidence="5">
    <location>
        <begin position="65"/>
        <end position="101"/>
    </location>
</feature>
<comment type="subunit">
    <text evidence="4">Part of the 50S ribosomal subunit. Homodimer, it forms part of the ribosomal stalk which helps the ribosome interact with GTP-bound translation factors. Forms a heptameric L10(L12)2(L12)2(L12)2 complex, where L10 forms an elongated spine to which the L12 dimers bind in a sequential fashion.</text>
</comment>
<evidence type="ECO:0000313" key="6">
    <source>
        <dbReference type="EMBL" id="RSN70120.1"/>
    </source>
</evidence>
<evidence type="ECO:0000256" key="4">
    <source>
        <dbReference type="HAMAP-Rule" id="MF_01478"/>
    </source>
</evidence>
<reference evidence="6 7" key="1">
    <citation type="submission" date="2018-10" db="EMBL/GenBank/DDBJ databases">
        <title>Co-occurring genomic capacity for anaerobic methane metabolism and dissimilatory sulfite reduction discovered in the Korarchaeota.</title>
        <authorList>
            <person name="Mckay L.J."/>
            <person name="Dlakic M."/>
            <person name="Fields M.W."/>
            <person name="Delmont T.O."/>
            <person name="Eren A.M."/>
            <person name="Jay Z.J."/>
            <person name="Klingelsmith K.B."/>
            <person name="Rusch D.B."/>
            <person name="Inskeep W.P."/>
        </authorList>
    </citation>
    <scope>NUCLEOTIDE SEQUENCE [LARGE SCALE GENOMIC DNA]</scope>
    <source>
        <strain evidence="6 7">WS</strain>
    </source>
</reference>
<organism evidence="6 7">
    <name type="scientific">Candidatus Korarchaeum cryptofilum</name>
    <dbReference type="NCBI Taxonomy" id="498846"/>
    <lineage>
        <taxon>Archaea</taxon>
        <taxon>Thermoproteota</taxon>
        <taxon>Candidatus Korarchaeia</taxon>
        <taxon>Candidatus Korarchaeales</taxon>
        <taxon>Candidatus Korarchaeaceae</taxon>
        <taxon>Candidatus Korarchaeum</taxon>
    </lineage>
</organism>
<feature type="compositionally biased region" description="Low complexity" evidence="5">
    <location>
        <begin position="92"/>
        <end position="101"/>
    </location>
</feature>
<dbReference type="Proteomes" id="UP000278149">
    <property type="component" value="Unassembled WGS sequence"/>
</dbReference>
<comment type="function">
    <text evidence="4">Forms part of the ribosomal stalk, playing a central role in the interaction of the ribosome with GTP-bound translation factors.</text>
</comment>
<feature type="compositionally biased region" description="Basic and acidic residues" evidence="5">
    <location>
        <begin position="71"/>
        <end position="85"/>
    </location>
</feature>
<dbReference type="GO" id="GO:0006414">
    <property type="term" value="P:translational elongation"/>
    <property type="evidence" value="ECO:0007669"/>
    <property type="project" value="InterPro"/>
</dbReference>